<proteinExistence type="predicted"/>
<dbReference type="EMBL" id="BIMR01000036">
    <property type="protein sequence ID" value="GCE75594.1"/>
    <property type="molecule type" value="Genomic_DNA"/>
</dbReference>
<evidence type="ECO:0000313" key="3">
    <source>
        <dbReference type="Proteomes" id="UP000289954"/>
    </source>
</evidence>
<keyword evidence="3" id="KW-1185">Reference proteome</keyword>
<feature type="transmembrane region" description="Helical" evidence="1">
    <location>
        <begin position="6"/>
        <end position="25"/>
    </location>
</feature>
<evidence type="ECO:0000313" key="2">
    <source>
        <dbReference type="EMBL" id="GCE75594.1"/>
    </source>
</evidence>
<comment type="caution">
    <text evidence="2">The sequence shown here is derived from an EMBL/GenBank/DDBJ whole genome shotgun (WGS) entry which is preliminary data.</text>
</comment>
<evidence type="ECO:0000256" key="1">
    <source>
        <dbReference type="SAM" id="Phobius"/>
    </source>
</evidence>
<dbReference type="Proteomes" id="UP000289954">
    <property type="component" value="Unassembled WGS sequence"/>
</dbReference>
<name>A0A402DN95_9CELL</name>
<sequence length="146" mass="15203">MQATHVVFLAFILLVSVGGGLALLLGGSALRRSSATGGRVPVDAVVVDYSNFTRPSKVTFDYPVPGGWRRATRVEGLASVRTSGLLVQQGDRLTVWVHPQRPDDVVLEQVASPRALGGVVMMVAGVAAIVLGLAVSAGVAVLFLRA</sequence>
<organism evidence="2 3">
    <name type="scientific">Cellulomonas biazotea</name>
    <dbReference type="NCBI Taxonomy" id="1709"/>
    <lineage>
        <taxon>Bacteria</taxon>
        <taxon>Bacillati</taxon>
        <taxon>Actinomycetota</taxon>
        <taxon>Actinomycetes</taxon>
        <taxon>Micrococcales</taxon>
        <taxon>Cellulomonadaceae</taxon>
        <taxon>Cellulomonas</taxon>
    </lineage>
</organism>
<feature type="transmembrane region" description="Helical" evidence="1">
    <location>
        <begin position="119"/>
        <end position="144"/>
    </location>
</feature>
<gene>
    <name evidence="2" type="ORF">CBZ_06500</name>
</gene>
<protein>
    <recommendedName>
        <fullName evidence="4">DUF3592 domain-containing protein</fullName>
    </recommendedName>
</protein>
<dbReference type="AlphaFoldDB" id="A0A402DN95"/>
<keyword evidence="1" id="KW-1133">Transmembrane helix</keyword>
<evidence type="ECO:0008006" key="4">
    <source>
        <dbReference type="Google" id="ProtNLM"/>
    </source>
</evidence>
<keyword evidence="1" id="KW-0812">Transmembrane</keyword>
<reference evidence="2 3" key="1">
    <citation type="submission" date="2019-01" db="EMBL/GenBank/DDBJ databases">
        <title>Draft genome sequence of Cellulomonas takizawaensis strain TKZ-21.</title>
        <authorList>
            <person name="Yamamura H."/>
            <person name="Hayashi T."/>
            <person name="Hamada M."/>
            <person name="Serisawa Y."/>
            <person name="Matsuyama K."/>
            <person name="Nakagawa Y."/>
            <person name="Otoguro M."/>
            <person name="Yanagida F."/>
            <person name="Hayakawa M."/>
        </authorList>
    </citation>
    <scope>NUCLEOTIDE SEQUENCE [LARGE SCALE GENOMIC DNA]</scope>
    <source>
        <strain evidence="2 3">NBRC12680</strain>
    </source>
</reference>
<keyword evidence="1" id="KW-0472">Membrane</keyword>
<accession>A0A402DN95</accession>
<dbReference type="RefSeq" id="WP_165446627.1">
    <property type="nucleotide sequence ID" value="NZ_BIMR01000036.1"/>
</dbReference>